<dbReference type="GO" id="GO:0003700">
    <property type="term" value="F:DNA-binding transcription factor activity"/>
    <property type="evidence" value="ECO:0007669"/>
    <property type="project" value="InterPro"/>
</dbReference>
<dbReference type="PANTHER" id="PTHR42713:SF3">
    <property type="entry name" value="TRANSCRIPTIONAL REGULATORY PROTEIN HPTR"/>
    <property type="match status" value="1"/>
</dbReference>
<dbReference type="Pfam" id="PF12833">
    <property type="entry name" value="HTH_18"/>
    <property type="match status" value="1"/>
</dbReference>
<dbReference type="SMART" id="SM00342">
    <property type="entry name" value="HTH_ARAC"/>
    <property type="match status" value="1"/>
</dbReference>
<protein>
    <recommendedName>
        <fullName evidence="2">Stage 0 sporulation protein A homolog</fullName>
    </recommendedName>
</protein>
<evidence type="ECO:0000256" key="1">
    <source>
        <dbReference type="ARBA" id="ARBA00004496"/>
    </source>
</evidence>
<evidence type="ECO:0000256" key="3">
    <source>
        <dbReference type="ARBA" id="ARBA00022490"/>
    </source>
</evidence>
<accession>A0A564VVA8</accession>
<dbReference type="InterPro" id="IPR001789">
    <property type="entry name" value="Sig_transdc_resp-reg_receiver"/>
</dbReference>
<feature type="modified residue" description="4-aspartylphosphate" evidence="10">
    <location>
        <position position="55"/>
    </location>
</feature>
<sequence>MYTLLIADDEPLIRNGVKKIIDWESLGFSEIFLAEDGQEALDIIRKNHVDLVLTDIVMPFMDGLELTEILSREFPQIHVVILTGHEDFQYAQKSVGLGVKNYILKPIGAESLYKEMKEICEKLHIENSQRQYIQSMKNQLRQSLPVLQEQTLNKIVCSADRNLRLYLERAKSLQLDMSQAPYEIGVMDLDMENISGADYDLYLFASRNIVKECLGKEHYVFEDGKDRVVILFRCGTLEAESHDLIYDVLCIIQKSIYNTIRLRTTCALGTTAATLDELNQAYRNAKKALECKYSLGSNNVYDIEDLNYLERSFYYPQQELHHLTKSIMIGNTKEIERAVRSVFHDNEKDGSLSGKNVKVIYMEAMNALLRELAGLKDIPDEMWNRGFVLYQKFETYSSLREMEDELIRFACSIRDEMNSAQTNSGMQVIDKVKDYVMRNYKNPEISLTSAAEFASVSTGYLSGLFKKEAGTNFVKYLTDVRMEKSMQLLRSTDMKTYEIAYETGFSNPHYFSVSFKKYTGMSPSEFRAKE</sequence>
<feature type="domain" description="Response regulatory" evidence="12">
    <location>
        <begin position="3"/>
        <end position="120"/>
    </location>
</feature>
<dbReference type="GO" id="GO:0043565">
    <property type="term" value="F:sequence-specific DNA binding"/>
    <property type="evidence" value="ECO:0007669"/>
    <property type="project" value="InterPro"/>
</dbReference>
<keyword evidence="4 10" id="KW-0597">Phosphoprotein</keyword>
<keyword evidence="14" id="KW-1185">Reference proteome</keyword>
<dbReference type="Gene3D" id="3.40.50.2300">
    <property type="match status" value="1"/>
</dbReference>
<dbReference type="PRINTS" id="PR00032">
    <property type="entry name" value="HTHARAC"/>
</dbReference>
<keyword evidence="3" id="KW-0963">Cytoplasm</keyword>
<proteinExistence type="predicted"/>
<comment type="subcellular location">
    <subcellularLocation>
        <location evidence="1">Cytoplasm</location>
    </subcellularLocation>
</comment>
<dbReference type="PROSITE" id="PS50110">
    <property type="entry name" value="RESPONSE_REGULATORY"/>
    <property type="match status" value="1"/>
</dbReference>
<dbReference type="InterPro" id="IPR011006">
    <property type="entry name" value="CheY-like_superfamily"/>
</dbReference>
<organism evidence="13 14">
    <name type="scientific">Blautia luti</name>
    <dbReference type="NCBI Taxonomy" id="89014"/>
    <lineage>
        <taxon>Bacteria</taxon>
        <taxon>Bacillati</taxon>
        <taxon>Bacillota</taxon>
        <taxon>Clostridia</taxon>
        <taxon>Lachnospirales</taxon>
        <taxon>Lachnospiraceae</taxon>
        <taxon>Blautia</taxon>
    </lineage>
</organism>
<name>A0A564VVA8_9FIRM</name>
<dbReference type="Pfam" id="PF00072">
    <property type="entry name" value="Response_reg"/>
    <property type="match status" value="1"/>
</dbReference>
<dbReference type="InterPro" id="IPR020449">
    <property type="entry name" value="Tscrpt_reg_AraC-type_HTH"/>
</dbReference>
<dbReference type="GO" id="GO:0005737">
    <property type="term" value="C:cytoplasm"/>
    <property type="evidence" value="ECO:0007669"/>
    <property type="project" value="UniProtKB-SubCell"/>
</dbReference>
<keyword evidence="6" id="KW-0805">Transcription regulation</keyword>
<keyword evidence="7" id="KW-0238">DNA-binding</keyword>
<evidence type="ECO:0000256" key="6">
    <source>
        <dbReference type="ARBA" id="ARBA00023015"/>
    </source>
</evidence>
<gene>
    <name evidence="13" type="ORF">RSSSTS7063_03028</name>
</gene>
<dbReference type="GO" id="GO:0000160">
    <property type="term" value="P:phosphorelay signal transduction system"/>
    <property type="evidence" value="ECO:0007669"/>
    <property type="project" value="UniProtKB-KW"/>
</dbReference>
<evidence type="ECO:0000256" key="8">
    <source>
        <dbReference type="ARBA" id="ARBA00023163"/>
    </source>
</evidence>
<dbReference type="CDD" id="cd17536">
    <property type="entry name" value="REC_YesN-like"/>
    <property type="match status" value="1"/>
</dbReference>
<dbReference type="Pfam" id="PF17853">
    <property type="entry name" value="GGDEF_2"/>
    <property type="match status" value="1"/>
</dbReference>
<evidence type="ECO:0000256" key="9">
    <source>
        <dbReference type="ARBA" id="ARBA00024867"/>
    </source>
</evidence>
<evidence type="ECO:0000256" key="4">
    <source>
        <dbReference type="ARBA" id="ARBA00022553"/>
    </source>
</evidence>
<evidence type="ECO:0000256" key="2">
    <source>
        <dbReference type="ARBA" id="ARBA00018672"/>
    </source>
</evidence>
<evidence type="ECO:0000313" key="13">
    <source>
        <dbReference type="EMBL" id="VUX36485.1"/>
    </source>
</evidence>
<feature type="domain" description="HTH araC/xylS-type" evidence="11">
    <location>
        <begin position="430"/>
        <end position="529"/>
    </location>
</feature>
<evidence type="ECO:0000256" key="7">
    <source>
        <dbReference type="ARBA" id="ARBA00023125"/>
    </source>
</evidence>
<dbReference type="SUPFAM" id="SSF52172">
    <property type="entry name" value="CheY-like"/>
    <property type="match status" value="1"/>
</dbReference>
<dbReference type="AlphaFoldDB" id="A0A564VVA8"/>
<dbReference type="Proteomes" id="UP000408482">
    <property type="component" value="Unassembled WGS sequence"/>
</dbReference>
<evidence type="ECO:0000256" key="10">
    <source>
        <dbReference type="PROSITE-ProRule" id="PRU00169"/>
    </source>
</evidence>
<evidence type="ECO:0000259" key="11">
    <source>
        <dbReference type="PROSITE" id="PS01124"/>
    </source>
</evidence>
<evidence type="ECO:0000313" key="14">
    <source>
        <dbReference type="Proteomes" id="UP000408482"/>
    </source>
</evidence>
<evidence type="ECO:0000259" key="12">
    <source>
        <dbReference type="PROSITE" id="PS50110"/>
    </source>
</evidence>
<dbReference type="EMBL" id="CABHNW010000063">
    <property type="protein sequence ID" value="VUX36485.1"/>
    <property type="molecule type" value="Genomic_DNA"/>
</dbReference>
<dbReference type="Gene3D" id="1.10.10.60">
    <property type="entry name" value="Homeodomain-like"/>
    <property type="match status" value="2"/>
</dbReference>
<reference evidence="13 14" key="1">
    <citation type="submission" date="2019-07" db="EMBL/GenBank/DDBJ databases">
        <authorList>
            <person name="Hibberd C M."/>
            <person name="Gehrig L. J."/>
            <person name="Chang H.-W."/>
            <person name="Venkatesh S."/>
        </authorList>
    </citation>
    <scope>NUCLEOTIDE SEQUENCE [LARGE SCALE GENOMIC DNA]</scope>
    <source>
        <strain evidence="13">Blautia_luti_SSTS_Bg7063</strain>
    </source>
</reference>
<keyword evidence="5" id="KW-0902">Two-component regulatory system</keyword>
<dbReference type="InterPro" id="IPR051552">
    <property type="entry name" value="HptR"/>
</dbReference>
<dbReference type="SMART" id="SM00448">
    <property type="entry name" value="REC"/>
    <property type="match status" value="1"/>
</dbReference>
<dbReference type="SUPFAM" id="SSF46689">
    <property type="entry name" value="Homeodomain-like"/>
    <property type="match status" value="1"/>
</dbReference>
<dbReference type="InterPro" id="IPR018060">
    <property type="entry name" value="HTH_AraC"/>
</dbReference>
<dbReference type="PROSITE" id="PS01124">
    <property type="entry name" value="HTH_ARAC_FAMILY_2"/>
    <property type="match status" value="1"/>
</dbReference>
<dbReference type="RefSeq" id="WP_186290021.1">
    <property type="nucleotide sequence ID" value="NZ_CABHMX010000031.1"/>
</dbReference>
<evidence type="ECO:0000256" key="5">
    <source>
        <dbReference type="ARBA" id="ARBA00023012"/>
    </source>
</evidence>
<dbReference type="PANTHER" id="PTHR42713">
    <property type="entry name" value="HISTIDINE KINASE-RELATED"/>
    <property type="match status" value="1"/>
</dbReference>
<dbReference type="InterPro" id="IPR009057">
    <property type="entry name" value="Homeodomain-like_sf"/>
</dbReference>
<keyword evidence="8" id="KW-0804">Transcription</keyword>
<dbReference type="InterPro" id="IPR041522">
    <property type="entry name" value="CdaR_GGDEF"/>
</dbReference>
<comment type="function">
    <text evidence="9">May play the central regulatory role in sporulation. It may be an element of the effector pathway responsible for the activation of sporulation genes in response to nutritional stress. Spo0A may act in concert with spo0H (a sigma factor) to control the expression of some genes that are critical to the sporulation process.</text>
</comment>